<feature type="transmembrane region" description="Helical" evidence="1">
    <location>
        <begin position="68"/>
        <end position="87"/>
    </location>
</feature>
<protein>
    <submittedName>
        <fullName evidence="2">Uncharacterized protein</fullName>
    </submittedName>
</protein>
<dbReference type="AlphaFoldDB" id="A0AA39KL58"/>
<gene>
    <name evidence="2" type="ORF">PV328_004055</name>
</gene>
<reference evidence="2" key="2">
    <citation type="submission" date="2023-03" db="EMBL/GenBank/DDBJ databases">
        <authorList>
            <person name="Inwood S.N."/>
            <person name="Skelly J.G."/>
            <person name="Guhlin J."/>
            <person name="Harrop T.W.R."/>
            <person name="Goldson S.G."/>
            <person name="Dearden P.K."/>
        </authorList>
    </citation>
    <scope>NUCLEOTIDE SEQUENCE</scope>
    <source>
        <strain evidence="2">Irish</strain>
        <tissue evidence="2">Whole body</tissue>
    </source>
</reference>
<comment type="caution">
    <text evidence="2">The sequence shown here is derived from an EMBL/GenBank/DDBJ whole genome shotgun (WGS) entry which is preliminary data.</text>
</comment>
<proteinExistence type="predicted"/>
<dbReference type="Proteomes" id="UP001168990">
    <property type="component" value="Unassembled WGS sequence"/>
</dbReference>
<organism evidence="2 3">
    <name type="scientific">Microctonus aethiopoides</name>
    <dbReference type="NCBI Taxonomy" id="144406"/>
    <lineage>
        <taxon>Eukaryota</taxon>
        <taxon>Metazoa</taxon>
        <taxon>Ecdysozoa</taxon>
        <taxon>Arthropoda</taxon>
        <taxon>Hexapoda</taxon>
        <taxon>Insecta</taxon>
        <taxon>Pterygota</taxon>
        <taxon>Neoptera</taxon>
        <taxon>Endopterygota</taxon>
        <taxon>Hymenoptera</taxon>
        <taxon>Apocrita</taxon>
        <taxon>Ichneumonoidea</taxon>
        <taxon>Braconidae</taxon>
        <taxon>Euphorinae</taxon>
        <taxon>Microctonus</taxon>
    </lineage>
</organism>
<name>A0AA39KL58_9HYME</name>
<keyword evidence="1" id="KW-0812">Transmembrane</keyword>
<keyword evidence="3" id="KW-1185">Reference proteome</keyword>
<accession>A0AA39KL58</accession>
<evidence type="ECO:0000256" key="1">
    <source>
        <dbReference type="SAM" id="Phobius"/>
    </source>
</evidence>
<evidence type="ECO:0000313" key="2">
    <source>
        <dbReference type="EMBL" id="KAK0165548.1"/>
    </source>
</evidence>
<dbReference type="EMBL" id="JAQQBS010001422">
    <property type="protein sequence ID" value="KAK0165548.1"/>
    <property type="molecule type" value="Genomic_DNA"/>
</dbReference>
<keyword evidence="1" id="KW-1133">Transmembrane helix</keyword>
<feature type="transmembrane region" description="Helical" evidence="1">
    <location>
        <begin position="12"/>
        <end position="36"/>
    </location>
</feature>
<evidence type="ECO:0000313" key="3">
    <source>
        <dbReference type="Proteomes" id="UP001168990"/>
    </source>
</evidence>
<reference evidence="2" key="1">
    <citation type="journal article" date="2023" name="bioRxiv">
        <title>Scaffold-level genome assemblies of two parasitoid biocontrol wasps reveal the parthenogenesis mechanism and an associated novel virus.</title>
        <authorList>
            <person name="Inwood S."/>
            <person name="Skelly J."/>
            <person name="Guhlin J."/>
            <person name="Harrop T."/>
            <person name="Goldson S."/>
            <person name="Dearden P."/>
        </authorList>
    </citation>
    <scope>NUCLEOTIDE SEQUENCE</scope>
    <source>
        <strain evidence="2">Irish</strain>
        <tissue evidence="2">Whole body</tissue>
    </source>
</reference>
<keyword evidence="1" id="KW-0472">Membrane</keyword>
<sequence length="115" mass="12952">MVNYERSPKQEIFNLSGVILSSIVAFTCNIVGLIVYGCYFNYSIKENIAILDTIVGEYESSASLGSGYWLFMVGCLLNPMTILLLHMRKTLLTMENRTENVVIVTRVNDPTTVLY</sequence>